<protein>
    <submittedName>
        <fullName evidence="2">Uncharacterized protein</fullName>
    </submittedName>
</protein>
<keyword evidence="3" id="KW-1185">Reference proteome</keyword>
<proteinExistence type="predicted"/>
<feature type="region of interest" description="Disordered" evidence="1">
    <location>
        <begin position="139"/>
        <end position="190"/>
    </location>
</feature>
<gene>
    <name evidence="2" type="ORF">L484_020862</name>
</gene>
<dbReference type="PANTHER" id="PTHR31365">
    <property type="entry name" value="EXPRESSED PROTEIN"/>
    <property type="match status" value="1"/>
</dbReference>
<feature type="region of interest" description="Disordered" evidence="1">
    <location>
        <begin position="25"/>
        <end position="107"/>
    </location>
</feature>
<dbReference type="Proteomes" id="UP000030645">
    <property type="component" value="Unassembled WGS sequence"/>
</dbReference>
<name>W9QGM3_9ROSA</name>
<accession>W9QGM3</accession>
<dbReference type="EMBL" id="KE343603">
    <property type="protein sequence ID" value="EXB37071.1"/>
    <property type="molecule type" value="Genomic_DNA"/>
</dbReference>
<dbReference type="STRING" id="981085.W9QGM3"/>
<sequence>MAGGGSRREESLVINSTNVFAALGSLKKKKKPSEKGSSKGKGSSARKPEKEPEKEVFWAPTPLTKKSWADVDDEDDDDYYAVTAPPQSVWGATADSATAKDAQLEPESEPALEIFILDIGVLEFRAEVIMLRLRVISESEEEALDEVDDDVDEEHEHEPEAPLQTESVKKPDEVYVPPKESERQLSKKELKKKELEELDAVLAELGISGQDDSRGAAQEKKEENLNGEVDKKENAGESKSAKKKKKKDKSKESKESQDQADGADGGNAADETAEAENVEDLPAIDVKERLKKVTSMKKKKSSKEMDAAARAAASEAAARNARLAAAKKKEKNHYNQQPVRQLGAESSGRLGHAGLARTLKWVEIGRVMTDFKLACLFMSKLTIIG</sequence>
<dbReference type="PANTHER" id="PTHR31365:SF4">
    <property type="entry name" value="OS05G0179800 PROTEIN"/>
    <property type="match status" value="1"/>
</dbReference>
<organism evidence="2 3">
    <name type="scientific">Morus notabilis</name>
    <dbReference type="NCBI Taxonomy" id="981085"/>
    <lineage>
        <taxon>Eukaryota</taxon>
        <taxon>Viridiplantae</taxon>
        <taxon>Streptophyta</taxon>
        <taxon>Embryophyta</taxon>
        <taxon>Tracheophyta</taxon>
        <taxon>Spermatophyta</taxon>
        <taxon>Magnoliopsida</taxon>
        <taxon>eudicotyledons</taxon>
        <taxon>Gunneridae</taxon>
        <taxon>Pentapetalae</taxon>
        <taxon>rosids</taxon>
        <taxon>fabids</taxon>
        <taxon>Rosales</taxon>
        <taxon>Moraceae</taxon>
        <taxon>Moreae</taxon>
        <taxon>Morus</taxon>
    </lineage>
</organism>
<evidence type="ECO:0000256" key="1">
    <source>
        <dbReference type="SAM" id="MobiDB-lite"/>
    </source>
</evidence>
<feature type="compositionally biased region" description="Basic and acidic residues" evidence="1">
    <location>
        <begin position="46"/>
        <end position="56"/>
    </location>
</feature>
<dbReference type="AlphaFoldDB" id="W9QGM3"/>
<feature type="compositionally biased region" description="Basic and acidic residues" evidence="1">
    <location>
        <begin position="211"/>
        <end position="240"/>
    </location>
</feature>
<feature type="compositionally biased region" description="Basic residues" evidence="1">
    <location>
        <begin position="289"/>
        <end position="301"/>
    </location>
</feature>
<reference evidence="3" key="1">
    <citation type="submission" date="2013-01" db="EMBL/GenBank/DDBJ databases">
        <title>Draft Genome Sequence of a Mulberry Tree, Morus notabilis C.K. Schneid.</title>
        <authorList>
            <person name="He N."/>
            <person name="Zhao S."/>
        </authorList>
    </citation>
    <scope>NUCLEOTIDE SEQUENCE</scope>
</reference>
<dbReference type="eggNOG" id="ENOG502QVT9">
    <property type="taxonomic scope" value="Eukaryota"/>
</dbReference>
<feature type="compositionally biased region" description="Acidic residues" evidence="1">
    <location>
        <begin position="139"/>
        <end position="153"/>
    </location>
</feature>
<evidence type="ECO:0000313" key="3">
    <source>
        <dbReference type="Proteomes" id="UP000030645"/>
    </source>
</evidence>
<evidence type="ECO:0000313" key="2">
    <source>
        <dbReference type="EMBL" id="EXB37071.1"/>
    </source>
</evidence>
<feature type="region of interest" description="Disordered" evidence="1">
    <location>
        <begin position="204"/>
        <end position="313"/>
    </location>
</feature>
<feature type="compositionally biased region" description="Basic and acidic residues" evidence="1">
    <location>
        <begin position="167"/>
        <end position="190"/>
    </location>
</feature>
<feature type="compositionally biased region" description="Acidic residues" evidence="1">
    <location>
        <begin position="70"/>
        <end position="79"/>
    </location>
</feature>
<feature type="compositionally biased region" description="Low complexity" evidence="1">
    <location>
        <begin position="260"/>
        <end position="270"/>
    </location>
</feature>